<accession>A0A545VJC8</accession>
<keyword evidence="2" id="KW-1185">Reference proteome</keyword>
<proteinExistence type="predicted"/>
<evidence type="ECO:0000313" key="2">
    <source>
        <dbReference type="Proteomes" id="UP000315783"/>
    </source>
</evidence>
<reference evidence="1 2" key="1">
    <citation type="journal article" date="2019" name="Appl. Microbiol. Biotechnol.">
        <title>Genome sequence of Isaria javanica and comparative genome analysis insights into family S53 peptidase evolution in fungal entomopathogens.</title>
        <authorList>
            <person name="Lin R."/>
            <person name="Zhang X."/>
            <person name="Xin B."/>
            <person name="Zou M."/>
            <person name="Gao Y."/>
            <person name="Qin F."/>
            <person name="Hu Q."/>
            <person name="Xie B."/>
            <person name="Cheng X."/>
        </authorList>
    </citation>
    <scope>NUCLEOTIDE SEQUENCE [LARGE SCALE GENOMIC DNA]</scope>
    <source>
        <strain evidence="1 2">IJ1G</strain>
    </source>
</reference>
<comment type="caution">
    <text evidence="1">The sequence shown here is derived from an EMBL/GenBank/DDBJ whole genome shotgun (WGS) entry which is preliminary data.</text>
</comment>
<evidence type="ECO:0000313" key="1">
    <source>
        <dbReference type="EMBL" id="TQV90377.1"/>
    </source>
</evidence>
<dbReference type="AlphaFoldDB" id="A0A545VJC8"/>
<organism evidence="1 2">
    <name type="scientific">Cordyceps javanica</name>
    <dbReference type="NCBI Taxonomy" id="43265"/>
    <lineage>
        <taxon>Eukaryota</taxon>
        <taxon>Fungi</taxon>
        <taxon>Dikarya</taxon>
        <taxon>Ascomycota</taxon>
        <taxon>Pezizomycotina</taxon>
        <taxon>Sordariomycetes</taxon>
        <taxon>Hypocreomycetidae</taxon>
        <taxon>Hypocreales</taxon>
        <taxon>Cordycipitaceae</taxon>
        <taxon>Cordyceps</taxon>
    </lineage>
</organism>
<dbReference type="Proteomes" id="UP000315783">
    <property type="component" value="Unassembled WGS sequence"/>
</dbReference>
<gene>
    <name evidence="1" type="ORF">IF1G_11013</name>
</gene>
<sequence length="65" mass="6901">MVAGRSTITLIDGGTVVLASDVGKGSEEICSLRFLRSISPFASACSRQDRTSPCECLYESASSPW</sequence>
<dbReference type="EMBL" id="SPUK01000028">
    <property type="protein sequence ID" value="TQV90377.1"/>
    <property type="molecule type" value="Genomic_DNA"/>
</dbReference>
<name>A0A545VJC8_9HYPO</name>
<protein>
    <submittedName>
        <fullName evidence="1">Uncharacterized protein</fullName>
    </submittedName>
</protein>